<reference evidence="1" key="1">
    <citation type="journal article" date="2020" name="Mol. Plant Microbe Interact.">
        <title>Genome Sequence of the Biocontrol Agent Coniothyrium minitans strain Conio (IMI 134523).</title>
        <authorList>
            <person name="Patel D."/>
            <person name="Shittu T.A."/>
            <person name="Baroncelli R."/>
            <person name="Muthumeenakshi S."/>
            <person name="Osborne T.H."/>
            <person name="Janganan T.K."/>
            <person name="Sreenivasaprasad S."/>
        </authorList>
    </citation>
    <scope>NUCLEOTIDE SEQUENCE</scope>
    <source>
        <strain evidence="1">Conio</strain>
    </source>
</reference>
<gene>
    <name evidence="1" type="ORF">PMIN01_09582</name>
</gene>
<name>A0A9P6GEI1_9PLEO</name>
<accession>A0A9P6GEI1</accession>
<dbReference type="EMBL" id="WJXW01000010">
    <property type="protein sequence ID" value="KAF9732724.1"/>
    <property type="molecule type" value="Genomic_DNA"/>
</dbReference>
<evidence type="ECO:0000313" key="1">
    <source>
        <dbReference type="EMBL" id="KAF9732724.1"/>
    </source>
</evidence>
<protein>
    <submittedName>
        <fullName evidence="1">Uncharacterized protein</fullName>
    </submittedName>
</protein>
<organism evidence="1 2">
    <name type="scientific">Paraphaeosphaeria minitans</name>
    <dbReference type="NCBI Taxonomy" id="565426"/>
    <lineage>
        <taxon>Eukaryota</taxon>
        <taxon>Fungi</taxon>
        <taxon>Dikarya</taxon>
        <taxon>Ascomycota</taxon>
        <taxon>Pezizomycotina</taxon>
        <taxon>Dothideomycetes</taxon>
        <taxon>Pleosporomycetidae</taxon>
        <taxon>Pleosporales</taxon>
        <taxon>Massarineae</taxon>
        <taxon>Didymosphaeriaceae</taxon>
        <taxon>Paraphaeosphaeria</taxon>
    </lineage>
</organism>
<evidence type="ECO:0000313" key="2">
    <source>
        <dbReference type="Proteomes" id="UP000756921"/>
    </source>
</evidence>
<dbReference type="AlphaFoldDB" id="A0A9P6GEI1"/>
<keyword evidence="2" id="KW-1185">Reference proteome</keyword>
<proteinExistence type="predicted"/>
<comment type="caution">
    <text evidence="1">The sequence shown here is derived from an EMBL/GenBank/DDBJ whole genome shotgun (WGS) entry which is preliminary data.</text>
</comment>
<sequence length="103" mass="11281">MENIRALPNLAIQQWNTFGTVAPVATGRSTLQDSPAAPAAITTLDADAVRWNNRYGIIRCCTTVFQVRNPGVPVGITLTFVWFYADFLKYAPVVSKSLLSSSF</sequence>
<dbReference type="Proteomes" id="UP000756921">
    <property type="component" value="Unassembled WGS sequence"/>
</dbReference>